<dbReference type="CDD" id="cd10917">
    <property type="entry name" value="CE4_NodB_like_6s_7s"/>
    <property type="match status" value="1"/>
</dbReference>
<dbReference type="Pfam" id="PF01522">
    <property type="entry name" value="Polysacc_deac_1"/>
    <property type="match status" value="1"/>
</dbReference>
<dbReference type="GO" id="GO:0016020">
    <property type="term" value="C:membrane"/>
    <property type="evidence" value="ECO:0007669"/>
    <property type="project" value="TreeGrafter"/>
</dbReference>
<organism evidence="4 5">
    <name type="scientific">Pedobacter terrae</name>
    <dbReference type="NCBI Taxonomy" id="405671"/>
    <lineage>
        <taxon>Bacteria</taxon>
        <taxon>Pseudomonadati</taxon>
        <taxon>Bacteroidota</taxon>
        <taxon>Sphingobacteriia</taxon>
        <taxon>Sphingobacteriales</taxon>
        <taxon>Sphingobacteriaceae</taxon>
        <taxon>Pedobacter</taxon>
    </lineage>
</organism>
<dbReference type="Gene3D" id="3.20.20.370">
    <property type="entry name" value="Glycoside hydrolase/deacetylase"/>
    <property type="match status" value="1"/>
</dbReference>
<dbReference type="GO" id="GO:0005975">
    <property type="term" value="P:carbohydrate metabolic process"/>
    <property type="evidence" value="ECO:0007669"/>
    <property type="project" value="InterPro"/>
</dbReference>
<evidence type="ECO:0000313" key="4">
    <source>
        <dbReference type="EMBL" id="SDG81185.1"/>
    </source>
</evidence>
<name>A0A1G7XAC0_9SPHI</name>
<dbReference type="EMBL" id="FNCH01000011">
    <property type="protein sequence ID" value="SDG81185.1"/>
    <property type="molecule type" value="Genomic_DNA"/>
</dbReference>
<evidence type="ECO:0000256" key="1">
    <source>
        <dbReference type="ARBA" id="ARBA00022723"/>
    </source>
</evidence>
<gene>
    <name evidence="4" type="ORF">SAMN05421827_111134</name>
</gene>
<evidence type="ECO:0000313" key="5">
    <source>
        <dbReference type="Proteomes" id="UP000199643"/>
    </source>
</evidence>
<protein>
    <submittedName>
        <fullName evidence="4">Peptidoglycan/xylan/chitin deacetylase, PgdA/CDA1 family</fullName>
    </submittedName>
</protein>
<keyword evidence="2" id="KW-0378">Hydrolase</keyword>
<feature type="domain" description="NodB homology" evidence="3">
    <location>
        <begin position="26"/>
        <end position="220"/>
    </location>
</feature>
<dbReference type="PANTHER" id="PTHR10587">
    <property type="entry name" value="GLYCOSYL TRANSFERASE-RELATED"/>
    <property type="match status" value="1"/>
</dbReference>
<dbReference type="InterPro" id="IPR002509">
    <property type="entry name" value="NODB_dom"/>
</dbReference>
<dbReference type="PANTHER" id="PTHR10587:SF133">
    <property type="entry name" value="CHITIN DEACETYLASE 1-RELATED"/>
    <property type="match status" value="1"/>
</dbReference>
<proteinExistence type="predicted"/>
<evidence type="ECO:0000256" key="2">
    <source>
        <dbReference type="ARBA" id="ARBA00022801"/>
    </source>
</evidence>
<sequence length="222" mass="25609">MYLIKSPLLLKWYYPSLLWNKSRTEKVIYLTFDDGPIPNVTDFVLKTLKVFNAKATFFCIGDNIIKHPEVFERVKTDGHAIGNHTFNHLKGWKTDNETYLENTLKCQELTQSNLFRPPYGRIKKSQIRGLELGAWRSESNAPNNPQLTTHDSKLDIVMWDVLSGDFDVNLSPEKCYQNVIKHTENGSIIVFHDSLKAFDRLAYALPRVLAYFTEKGFTFASL</sequence>
<dbReference type="GO" id="GO:0016810">
    <property type="term" value="F:hydrolase activity, acting on carbon-nitrogen (but not peptide) bonds"/>
    <property type="evidence" value="ECO:0007669"/>
    <property type="project" value="InterPro"/>
</dbReference>
<dbReference type="RefSeq" id="WP_090501219.1">
    <property type="nucleotide sequence ID" value="NZ_FNCH01000011.1"/>
</dbReference>
<keyword evidence="1" id="KW-0479">Metal-binding</keyword>
<dbReference type="AlphaFoldDB" id="A0A1G7XAC0"/>
<keyword evidence="5" id="KW-1185">Reference proteome</keyword>
<dbReference type="SUPFAM" id="SSF88713">
    <property type="entry name" value="Glycoside hydrolase/deacetylase"/>
    <property type="match status" value="1"/>
</dbReference>
<evidence type="ECO:0000259" key="3">
    <source>
        <dbReference type="PROSITE" id="PS51677"/>
    </source>
</evidence>
<dbReference type="OrthoDB" id="9812065at2"/>
<dbReference type="STRING" id="405671.SAMN05421827_111134"/>
<reference evidence="5" key="1">
    <citation type="submission" date="2016-10" db="EMBL/GenBank/DDBJ databases">
        <authorList>
            <person name="Varghese N."/>
            <person name="Submissions S."/>
        </authorList>
    </citation>
    <scope>NUCLEOTIDE SEQUENCE [LARGE SCALE GENOMIC DNA]</scope>
    <source>
        <strain evidence="5">DSM 17933</strain>
    </source>
</reference>
<dbReference type="Proteomes" id="UP000199643">
    <property type="component" value="Unassembled WGS sequence"/>
</dbReference>
<dbReference type="InterPro" id="IPR050248">
    <property type="entry name" value="Polysacc_deacetylase_ArnD"/>
</dbReference>
<accession>A0A1G7XAC0</accession>
<dbReference type="GO" id="GO:0046872">
    <property type="term" value="F:metal ion binding"/>
    <property type="evidence" value="ECO:0007669"/>
    <property type="project" value="UniProtKB-KW"/>
</dbReference>
<dbReference type="PROSITE" id="PS51677">
    <property type="entry name" value="NODB"/>
    <property type="match status" value="1"/>
</dbReference>
<dbReference type="InterPro" id="IPR011330">
    <property type="entry name" value="Glyco_hydro/deAcase_b/a-brl"/>
</dbReference>